<sequence length="199" mass="22382">MLKIGLTGGIGSGKSTVANLFKAKGISLIDADQIAKDVVKKGQPTLQKIAIKFGPTILKSNGELDRDAMRRIVFQDPEALDWLNNCLHPIIRQEINNQVALATSDYVILDIPLLFENKLQHLVDRILVVDVPVETQLQRVINRDNNNEELVMAIIDKQVSRDFRLEHADDIVDNSGSQDQLMAQVDKLHQEYKDLARHV</sequence>
<feature type="binding site" evidence="5">
    <location>
        <begin position="11"/>
        <end position="16"/>
    </location>
    <ligand>
        <name>ATP</name>
        <dbReference type="ChEBI" id="CHEBI:30616"/>
    </ligand>
</feature>
<dbReference type="EMBL" id="QGGU01000001">
    <property type="protein sequence ID" value="PWK54393.1"/>
    <property type="molecule type" value="Genomic_DNA"/>
</dbReference>
<dbReference type="GO" id="GO:0005737">
    <property type="term" value="C:cytoplasm"/>
    <property type="evidence" value="ECO:0007669"/>
    <property type="project" value="UniProtKB-SubCell"/>
</dbReference>
<keyword evidence="4 5" id="KW-0173">Coenzyme A biosynthesis</keyword>
<keyword evidence="3 5" id="KW-0067">ATP-binding</keyword>
<evidence type="ECO:0000256" key="3">
    <source>
        <dbReference type="ARBA" id="ARBA00022840"/>
    </source>
</evidence>
<dbReference type="PANTHER" id="PTHR10695:SF46">
    <property type="entry name" value="BIFUNCTIONAL COENZYME A SYNTHASE-RELATED"/>
    <property type="match status" value="1"/>
</dbReference>
<evidence type="ECO:0000256" key="1">
    <source>
        <dbReference type="ARBA" id="ARBA00009018"/>
    </source>
</evidence>
<dbReference type="Pfam" id="PF01121">
    <property type="entry name" value="CoaE"/>
    <property type="match status" value="1"/>
</dbReference>
<proteinExistence type="inferred from homology"/>
<gene>
    <name evidence="5" type="primary">coaE</name>
    <name evidence="7" type="ORF">C8D97_101241</name>
</gene>
<evidence type="ECO:0000313" key="8">
    <source>
        <dbReference type="Proteomes" id="UP000245790"/>
    </source>
</evidence>
<comment type="pathway">
    <text evidence="5">Cofactor biosynthesis; coenzyme A biosynthesis; CoA from (R)-pantothenate: step 5/5.</text>
</comment>
<organism evidence="7 8">
    <name type="scientific">Pleionea mediterranea</name>
    <dbReference type="NCBI Taxonomy" id="523701"/>
    <lineage>
        <taxon>Bacteria</taxon>
        <taxon>Pseudomonadati</taxon>
        <taxon>Pseudomonadota</taxon>
        <taxon>Gammaproteobacteria</taxon>
        <taxon>Oceanospirillales</taxon>
        <taxon>Pleioneaceae</taxon>
        <taxon>Pleionea</taxon>
    </lineage>
</organism>
<evidence type="ECO:0000256" key="4">
    <source>
        <dbReference type="ARBA" id="ARBA00022993"/>
    </source>
</evidence>
<comment type="caution">
    <text evidence="7">The sequence shown here is derived from an EMBL/GenBank/DDBJ whole genome shotgun (WGS) entry which is preliminary data.</text>
</comment>
<dbReference type="EC" id="2.7.1.24" evidence="5 6"/>
<evidence type="ECO:0000313" key="7">
    <source>
        <dbReference type="EMBL" id="PWK54393.1"/>
    </source>
</evidence>
<dbReference type="Gene3D" id="3.40.50.300">
    <property type="entry name" value="P-loop containing nucleotide triphosphate hydrolases"/>
    <property type="match status" value="1"/>
</dbReference>
<keyword evidence="5" id="KW-0808">Transferase</keyword>
<dbReference type="Proteomes" id="UP000245790">
    <property type="component" value="Unassembled WGS sequence"/>
</dbReference>
<dbReference type="RefSeq" id="WP_210204806.1">
    <property type="nucleotide sequence ID" value="NZ_QGGU01000001.1"/>
</dbReference>
<protein>
    <recommendedName>
        <fullName evidence="5 6">Dephospho-CoA kinase</fullName>
        <ecNumber evidence="5 6">2.7.1.24</ecNumber>
    </recommendedName>
    <alternativeName>
        <fullName evidence="5">Dephosphocoenzyme A kinase</fullName>
    </alternativeName>
</protein>
<comment type="subcellular location">
    <subcellularLocation>
        <location evidence="5">Cytoplasm</location>
    </subcellularLocation>
</comment>
<dbReference type="InterPro" id="IPR027417">
    <property type="entry name" value="P-loop_NTPase"/>
</dbReference>
<evidence type="ECO:0000256" key="6">
    <source>
        <dbReference type="NCBIfam" id="TIGR00152"/>
    </source>
</evidence>
<comment type="function">
    <text evidence="5">Catalyzes the phosphorylation of the 3'-hydroxyl group of dephosphocoenzyme A to form coenzyme A.</text>
</comment>
<reference evidence="7 8" key="1">
    <citation type="submission" date="2018-05" db="EMBL/GenBank/DDBJ databases">
        <title>Genomic Encyclopedia of Type Strains, Phase IV (KMG-IV): sequencing the most valuable type-strain genomes for metagenomic binning, comparative biology and taxonomic classification.</title>
        <authorList>
            <person name="Goeker M."/>
        </authorList>
    </citation>
    <scope>NUCLEOTIDE SEQUENCE [LARGE SCALE GENOMIC DNA]</scope>
    <source>
        <strain evidence="7 8">DSM 25350</strain>
    </source>
</reference>
<keyword evidence="2 5" id="KW-0547">Nucleotide-binding</keyword>
<dbReference type="InterPro" id="IPR001977">
    <property type="entry name" value="Depp_CoAkinase"/>
</dbReference>
<comment type="similarity">
    <text evidence="1 5">Belongs to the CoaE family.</text>
</comment>
<dbReference type="PANTHER" id="PTHR10695">
    <property type="entry name" value="DEPHOSPHO-COA KINASE-RELATED"/>
    <property type="match status" value="1"/>
</dbReference>
<evidence type="ECO:0000256" key="5">
    <source>
        <dbReference type="HAMAP-Rule" id="MF_00376"/>
    </source>
</evidence>
<accession>A0A316G198</accession>
<dbReference type="HAMAP" id="MF_00376">
    <property type="entry name" value="Dephospho_CoA_kinase"/>
    <property type="match status" value="1"/>
</dbReference>
<name>A0A316G198_9GAMM</name>
<dbReference type="GO" id="GO:0004140">
    <property type="term" value="F:dephospho-CoA kinase activity"/>
    <property type="evidence" value="ECO:0007669"/>
    <property type="project" value="UniProtKB-UniRule"/>
</dbReference>
<keyword evidence="5" id="KW-0963">Cytoplasm</keyword>
<dbReference type="CDD" id="cd02022">
    <property type="entry name" value="DPCK"/>
    <property type="match status" value="1"/>
</dbReference>
<keyword evidence="5 7" id="KW-0418">Kinase</keyword>
<dbReference type="NCBIfam" id="TIGR00152">
    <property type="entry name" value="dephospho-CoA kinase"/>
    <property type="match status" value="1"/>
</dbReference>
<dbReference type="SUPFAM" id="SSF52540">
    <property type="entry name" value="P-loop containing nucleoside triphosphate hydrolases"/>
    <property type="match status" value="1"/>
</dbReference>
<dbReference type="PROSITE" id="PS51219">
    <property type="entry name" value="DPCK"/>
    <property type="match status" value="1"/>
</dbReference>
<dbReference type="UniPathway" id="UPA00241">
    <property type="reaction ID" value="UER00356"/>
</dbReference>
<comment type="catalytic activity">
    <reaction evidence="5">
        <text>3'-dephospho-CoA + ATP = ADP + CoA + H(+)</text>
        <dbReference type="Rhea" id="RHEA:18245"/>
        <dbReference type="ChEBI" id="CHEBI:15378"/>
        <dbReference type="ChEBI" id="CHEBI:30616"/>
        <dbReference type="ChEBI" id="CHEBI:57287"/>
        <dbReference type="ChEBI" id="CHEBI:57328"/>
        <dbReference type="ChEBI" id="CHEBI:456216"/>
        <dbReference type="EC" id="2.7.1.24"/>
    </reaction>
</comment>
<keyword evidence="8" id="KW-1185">Reference proteome</keyword>
<dbReference type="GO" id="GO:0015937">
    <property type="term" value="P:coenzyme A biosynthetic process"/>
    <property type="evidence" value="ECO:0007669"/>
    <property type="project" value="UniProtKB-UniRule"/>
</dbReference>
<evidence type="ECO:0000256" key="2">
    <source>
        <dbReference type="ARBA" id="ARBA00022741"/>
    </source>
</evidence>
<dbReference type="AlphaFoldDB" id="A0A316G198"/>
<dbReference type="GO" id="GO:0005524">
    <property type="term" value="F:ATP binding"/>
    <property type="evidence" value="ECO:0007669"/>
    <property type="project" value="UniProtKB-UniRule"/>
</dbReference>